<accession>A0A2D3DMM3</accession>
<dbReference type="SUPFAM" id="SSF48452">
    <property type="entry name" value="TPR-like"/>
    <property type="match status" value="1"/>
</dbReference>
<dbReference type="AlphaFoldDB" id="A0A1D9PIG7"/>
<feature type="domain" description="Glycosyltransferase 2-like" evidence="1">
    <location>
        <begin position="11"/>
        <end position="95"/>
    </location>
</feature>
<dbReference type="Proteomes" id="UP000587477">
    <property type="component" value="Chromosome"/>
</dbReference>
<keyword evidence="2" id="KW-0808">Transferase</keyword>
<dbReference type="Gene3D" id="3.90.550.10">
    <property type="entry name" value="Spore Coat Polysaccharide Biosynthesis Protein SpsA, Chain A"/>
    <property type="match status" value="1"/>
</dbReference>
<dbReference type="EC" id="2.4.1.-" evidence="2"/>
<dbReference type="EMBL" id="CP063687">
    <property type="protein sequence ID" value="QOY25358.1"/>
    <property type="molecule type" value="Genomic_DNA"/>
</dbReference>
<accession>A0A1D9PIG7</accession>
<dbReference type="Gene3D" id="1.25.40.10">
    <property type="entry name" value="Tetratricopeptide repeat domain"/>
    <property type="match status" value="1"/>
</dbReference>
<evidence type="ECO:0000259" key="1">
    <source>
        <dbReference type="Pfam" id="PF00535"/>
    </source>
</evidence>
<keyword evidence="2" id="KW-0328">Glycosyltransferase</keyword>
<dbReference type="InterPro" id="IPR001173">
    <property type="entry name" value="Glyco_trans_2-like"/>
</dbReference>
<dbReference type="SUPFAM" id="SSF53448">
    <property type="entry name" value="Nucleotide-diphospho-sugar transferases"/>
    <property type="match status" value="1"/>
</dbReference>
<gene>
    <name evidence="2" type="primary">sunS_1</name>
    <name evidence="2" type="ORF">BACVE_000286</name>
</gene>
<name>A0A1D9PIG7_BACVE</name>
<protein>
    <submittedName>
        <fullName evidence="2">SPBc2 prophage-derived glycosyltransferase SunS</fullName>
        <ecNumber evidence="2">2.4.1.-</ecNumber>
    </submittedName>
</protein>
<dbReference type="PANTHER" id="PTHR43630">
    <property type="entry name" value="POLY-BETA-1,6-N-ACETYL-D-GLUCOSAMINE SYNTHASE"/>
    <property type="match status" value="1"/>
</dbReference>
<reference evidence="3" key="1">
    <citation type="submission" date="2020-10" db="EMBL/GenBank/DDBJ databases">
        <title>Complete genome sequence of Bacillus velezensis NST6.</title>
        <authorList>
            <person name="Choi J."/>
        </authorList>
    </citation>
    <scope>NUCLEOTIDE SEQUENCE [LARGE SCALE GENOMIC DNA]</scope>
    <source>
        <strain evidence="3">NST6</strain>
    </source>
</reference>
<dbReference type="SMART" id="SM00028">
    <property type="entry name" value="TPR"/>
    <property type="match status" value="3"/>
</dbReference>
<dbReference type="InterPro" id="IPR019734">
    <property type="entry name" value="TPR_rpt"/>
</dbReference>
<sequence length="375" mass="43709">MSGNAECKLTLCMIVKNEERYISRCLSSVQDIVDEIVIADTGSQDNTKDICKSFQARVFDFEWENDFAKARNYALQHAEGDWILMLDADEELDQETGRFLTSLLHDGLPSRGLLKIINYTGKQLDENEAFESMQPRLFRNHKGLLYQGRIHENISASNEEENNAFFTLPCVIHHYGYLEQEEKIKQKHKRNISILNEELSEENPDPWLVYHLASECYRIKDYEKALHLVNGSIFQFLSEKRMPPSLLYYLKYTILLELKRYEEAEQGIEKVLKLYPDYSNLHYYKGLVLYHLEKYRAAIKAFENGTQVEGENADHLILKGAADFRAFYYMAKCHAELNHDMTAIAYAKKSVKFNPQFKPAQELLSQLKKDQRTNA</sequence>
<dbReference type="InterPro" id="IPR011990">
    <property type="entry name" value="TPR-like_helical_dom_sf"/>
</dbReference>
<organism evidence="2 3">
    <name type="scientific">Bacillus velezensis</name>
    <dbReference type="NCBI Taxonomy" id="492670"/>
    <lineage>
        <taxon>Bacteria</taxon>
        <taxon>Bacillati</taxon>
        <taxon>Bacillota</taxon>
        <taxon>Bacilli</taxon>
        <taxon>Bacillales</taxon>
        <taxon>Bacillaceae</taxon>
        <taxon>Bacillus</taxon>
        <taxon>Bacillus amyloliquefaciens group</taxon>
    </lineage>
</organism>
<evidence type="ECO:0000313" key="3">
    <source>
        <dbReference type="Proteomes" id="UP000587477"/>
    </source>
</evidence>
<dbReference type="CDD" id="cd02511">
    <property type="entry name" value="Beta4Glucosyltransferase"/>
    <property type="match status" value="1"/>
</dbReference>
<dbReference type="InterPro" id="IPR029044">
    <property type="entry name" value="Nucleotide-diphossugar_trans"/>
</dbReference>
<dbReference type="STRING" id="1449088.AJ82_07440"/>
<dbReference type="RefSeq" id="WP_025649651.1">
    <property type="nucleotide sequence ID" value="NZ_AP024501.1"/>
</dbReference>
<dbReference type="PANTHER" id="PTHR43630:SF2">
    <property type="entry name" value="GLYCOSYLTRANSFERASE"/>
    <property type="match status" value="1"/>
</dbReference>
<dbReference type="Pfam" id="PF00535">
    <property type="entry name" value="Glycos_transf_2"/>
    <property type="match status" value="1"/>
</dbReference>
<proteinExistence type="predicted"/>
<evidence type="ECO:0000313" key="2">
    <source>
        <dbReference type="EMBL" id="QOY25358.1"/>
    </source>
</evidence>
<dbReference type="GO" id="GO:0016757">
    <property type="term" value="F:glycosyltransferase activity"/>
    <property type="evidence" value="ECO:0007669"/>
    <property type="project" value="UniProtKB-KW"/>
</dbReference>